<protein>
    <recommendedName>
        <fullName evidence="7">Small-conductance mechanosensitive channel</fullName>
    </recommendedName>
</protein>
<dbReference type="Gene3D" id="2.30.30.60">
    <property type="match status" value="1"/>
</dbReference>
<evidence type="ECO:0000256" key="6">
    <source>
        <dbReference type="ARBA" id="ARBA00023136"/>
    </source>
</evidence>
<dbReference type="InterPro" id="IPR023408">
    <property type="entry name" value="MscS_beta-dom_sf"/>
</dbReference>
<comment type="subcellular location">
    <subcellularLocation>
        <location evidence="7">Cell inner membrane</location>
        <topology evidence="7">Multi-pass membrane protein</topology>
    </subcellularLocation>
    <subcellularLocation>
        <location evidence="1">Cell membrane</location>
        <topology evidence="1">Multi-pass membrane protein</topology>
    </subcellularLocation>
</comment>
<evidence type="ECO:0000313" key="10">
    <source>
        <dbReference type="EMBL" id="CAG4972598.1"/>
    </source>
</evidence>
<dbReference type="Pfam" id="PF04972">
    <property type="entry name" value="BON"/>
    <property type="match status" value="1"/>
</dbReference>
<feature type="transmembrane region" description="Helical" evidence="7">
    <location>
        <begin position="175"/>
        <end position="194"/>
    </location>
</feature>
<evidence type="ECO:0000256" key="4">
    <source>
        <dbReference type="ARBA" id="ARBA00022692"/>
    </source>
</evidence>
<dbReference type="Pfam" id="PF00924">
    <property type="entry name" value="MS_channel_2nd"/>
    <property type="match status" value="1"/>
</dbReference>
<dbReference type="InterPro" id="IPR006685">
    <property type="entry name" value="MscS_channel_2nd"/>
</dbReference>
<comment type="function">
    <text evidence="7">Mechanosensitive channel that participates in the regulation of osmotic pressure changes within the cell, opening in response to stretch forces in the membrane lipid bilayer, without the need for other proteins. Contributes to normal resistance to hypoosmotic shock. Forms an ion channel of 1.0 nanosiemens conductance with a slight preference for anions.</text>
</comment>
<dbReference type="InterPro" id="IPR007055">
    <property type="entry name" value="BON_dom"/>
</dbReference>
<comment type="caution">
    <text evidence="7">Lacks conserved residue(s) required for the propagation of feature annotation.</text>
</comment>
<comment type="similarity">
    <text evidence="2 7">Belongs to the MscS (TC 1.A.23) family.</text>
</comment>
<dbReference type="SUPFAM" id="SSF50182">
    <property type="entry name" value="Sm-like ribonucleoproteins"/>
    <property type="match status" value="1"/>
</dbReference>
<comment type="subunit">
    <text evidence="7">Homoheptamer.</text>
</comment>
<organism evidence="10 11">
    <name type="scientific">Novilysobacter luteus</name>
    <dbReference type="NCBI Taxonomy" id="2822368"/>
    <lineage>
        <taxon>Bacteria</taxon>
        <taxon>Pseudomonadati</taxon>
        <taxon>Pseudomonadota</taxon>
        <taxon>Gammaproteobacteria</taxon>
        <taxon>Lysobacterales</taxon>
        <taxon>Lysobacteraceae</taxon>
        <taxon>Novilysobacter</taxon>
    </lineage>
</organism>
<dbReference type="RefSeq" id="WP_215220173.1">
    <property type="nucleotide sequence ID" value="NZ_OU015430.1"/>
</dbReference>
<keyword evidence="4 7" id="KW-0812">Transmembrane</keyword>
<name>A0ABM8UEZ7_9GAMM</name>
<dbReference type="SUPFAM" id="SSF82861">
    <property type="entry name" value="Mechanosensitive channel protein MscS (YggB), transmembrane region"/>
    <property type="match status" value="1"/>
</dbReference>
<dbReference type="EMBL" id="OU015430">
    <property type="protein sequence ID" value="CAG4972598.1"/>
    <property type="molecule type" value="Genomic_DNA"/>
</dbReference>
<proteinExistence type="inferred from homology"/>
<dbReference type="InterPro" id="IPR011066">
    <property type="entry name" value="MscS_channel_C_sf"/>
</dbReference>
<evidence type="ECO:0000256" key="5">
    <source>
        <dbReference type="ARBA" id="ARBA00022989"/>
    </source>
</evidence>
<keyword evidence="5 7" id="KW-1133">Transmembrane helix</keyword>
<evidence type="ECO:0000256" key="8">
    <source>
        <dbReference type="SAM" id="SignalP"/>
    </source>
</evidence>
<gene>
    <name evidence="10" type="ORF">LYB30171_01251</name>
</gene>
<feature type="transmembrane region" description="Helical" evidence="7">
    <location>
        <begin position="200"/>
        <end position="221"/>
    </location>
</feature>
<accession>A0ABM8UEZ7</accession>
<feature type="chain" id="PRO_5047239744" description="Small-conductance mechanosensitive channel" evidence="8">
    <location>
        <begin position="26"/>
        <end position="435"/>
    </location>
</feature>
<evidence type="ECO:0000259" key="9">
    <source>
        <dbReference type="PROSITE" id="PS50914"/>
    </source>
</evidence>
<evidence type="ECO:0000313" key="11">
    <source>
        <dbReference type="Proteomes" id="UP000680116"/>
    </source>
</evidence>
<dbReference type="Gene3D" id="3.30.1340.30">
    <property type="match status" value="1"/>
</dbReference>
<dbReference type="PANTHER" id="PTHR30221:SF1">
    <property type="entry name" value="SMALL-CONDUCTANCE MECHANOSENSITIVE CHANNEL"/>
    <property type="match status" value="1"/>
</dbReference>
<keyword evidence="6 7" id="KW-0472">Membrane</keyword>
<evidence type="ECO:0000256" key="2">
    <source>
        <dbReference type="ARBA" id="ARBA00008017"/>
    </source>
</evidence>
<dbReference type="PROSITE" id="PS50914">
    <property type="entry name" value="BON"/>
    <property type="match status" value="1"/>
</dbReference>
<dbReference type="InterPro" id="IPR045275">
    <property type="entry name" value="MscS_archaea/bacteria_type"/>
</dbReference>
<sequence>MGPLKIVAALVLSLVMAALPFAAAAAPPAPATPGTVDDVVATVETSTELAASQSLARRLQRIDGLEGVTVTVRDGVARLDGQVIDVEDRVLAAQIASQQPGVEAVENQVELSTRLSDRFDAAVRQVTGKLVRLLAATPLLAVALAIVGLAWWVGRWLGRRARVNRLGEDNPYLDGLVRRLVQWIVLLIGVLIALDLLGATALVGAVLGSAGVLGLVLGFAFKDIAENYVAGVLLSLRRPFAPGEHLRIEGFEGKVAALTSRATIMVTMEGNHLSLPNALVFKSVVLNFTRNPNRRFDFVIPIDTGESVGDAGELGLARVAAIPGVLADPGPSWQVRGYEGVGIDLQFFGWVDQRSTDLGRARSEAIRQVKSALAEAGIEGPRSVQFVHQLPDTGAAPRVPSSVENDPADCDTSVNRDIDAQLAAEQRALSGDNLI</sequence>
<feature type="signal peptide" evidence="8">
    <location>
        <begin position="1"/>
        <end position="25"/>
    </location>
</feature>
<dbReference type="Gene3D" id="1.10.287.1260">
    <property type="match status" value="1"/>
</dbReference>
<keyword evidence="7" id="KW-0813">Transport</keyword>
<feature type="domain" description="BON" evidence="9">
    <location>
        <begin position="37"/>
        <end position="113"/>
    </location>
</feature>
<evidence type="ECO:0000256" key="3">
    <source>
        <dbReference type="ARBA" id="ARBA00022475"/>
    </source>
</evidence>
<dbReference type="PANTHER" id="PTHR30221">
    <property type="entry name" value="SMALL-CONDUCTANCE MECHANOSENSITIVE CHANNEL"/>
    <property type="match status" value="1"/>
</dbReference>
<dbReference type="InterPro" id="IPR010920">
    <property type="entry name" value="LSM_dom_sf"/>
</dbReference>
<dbReference type="InterPro" id="IPR011014">
    <property type="entry name" value="MscS_channel_TM-2"/>
</dbReference>
<keyword evidence="11" id="KW-1185">Reference proteome</keyword>
<dbReference type="Proteomes" id="UP000680116">
    <property type="component" value="Chromosome"/>
</dbReference>
<dbReference type="Gene3D" id="3.30.70.100">
    <property type="match status" value="1"/>
</dbReference>
<reference evidence="10 11" key="1">
    <citation type="submission" date="2021-04" db="EMBL/GenBank/DDBJ databases">
        <authorList>
            <person name="Rodrigo-Torres L."/>
            <person name="Arahal R. D."/>
            <person name="Lucena T."/>
        </authorList>
    </citation>
    <scope>NUCLEOTIDE SEQUENCE [LARGE SCALE GENOMIC DNA]</scope>
    <source>
        <strain evidence="10 11">CECT 30171</strain>
    </source>
</reference>
<evidence type="ECO:0000256" key="1">
    <source>
        <dbReference type="ARBA" id="ARBA00004651"/>
    </source>
</evidence>
<keyword evidence="3" id="KW-1003">Cell membrane</keyword>
<evidence type="ECO:0000256" key="7">
    <source>
        <dbReference type="RuleBase" id="RU369025"/>
    </source>
</evidence>
<keyword evidence="7" id="KW-0407">Ion channel</keyword>
<feature type="transmembrane region" description="Helical" evidence="7">
    <location>
        <begin position="133"/>
        <end position="154"/>
    </location>
</feature>
<keyword evidence="8" id="KW-0732">Signal</keyword>
<dbReference type="SUPFAM" id="SSF82689">
    <property type="entry name" value="Mechanosensitive channel protein MscS (YggB), C-terminal domain"/>
    <property type="match status" value="1"/>
</dbReference>
<keyword evidence="7" id="KW-0406">Ion transport</keyword>
<keyword evidence="7" id="KW-0997">Cell inner membrane</keyword>